<dbReference type="PANTHER" id="PTHR34959:SF4">
    <property type="entry name" value="PROTEIN LAZY 1"/>
    <property type="match status" value="1"/>
</dbReference>
<organism evidence="2 3">
    <name type="scientific">Daucus carota subsp. sativus</name>
    <name type="common">Carrot</name>
    <dbReference type="NCBI Taxonomy" id="79200"/>
    <lineage>
        <taxon>Eukaryota</taxon>
        <taxon>Viridiplantae</taxon>
        <taxon>Streptophyta</taxon>
        <taxon>Embryophyta</taxon>
        <taxon>Tracheophyta</taxon>
        <taxon>Spermatophyta</taxon>
        <taxon>Magnoliopsida</taxon>
        <taxon>eudicotyledons</taxon>
        <taxon>Gunneridae</taxon>
        <taxon>Pentapetalae</taxon>
        <taxon>asterids</taxon>
        <taxon>campanulids</taxon>
        <taxon>Apiales</taxon>
        <taxon>Apiaceae</taxon>
        <taxon>Apioideae</taxon>
        <taxon>Scandiceae</taxon>
        <taxon>Daucinae</taxon>
        <taxon>Daucus</taxon>
        <taxon>Daucus sect. Daucus</taxon>
    </lineage>
</organism>
<gene>
    <name evidence="2" type="ORF">DCAR_0100913</name>
</gene>
<reference evidence="2" key="1">
    <citation type="journal article" date="2016" name="Nat. Genet.">
        <title>A high-quality carrot genome assembly provides new insights into carotenoid accumulation and asterid genome evolution.</title>
        <authorList>
            <person name="Iorizzo M."/>
            <person name="Ellison S."/>
            <person name="Senalik D."/>
            <person name="Zeng P."/>
            <person name="Satapoomin P."/>
            <person name="Huang J."/>
            <person name="Bowman M."/>
            <person name="Iovene M."/>
            <person name="Sanseverino W."/>
            <person name="Cavagnaro P."/>
            <person name="Yildiz M."/>
            <person name="Macko-Podgorni A."/>
            <person name="Moranska E."/>
            <person name="Grzebelus E."/>
            <person name="Grzebelus D."/>
            <person name="Ashrafi H."/>
            <person name="Zheng Z."/>
            <person name="Cheng S."/>
            <person name="Spooner D."/>
            <person name="Van Deynze A."/>
            <person name="Simon P."/>
        </authorList>
    </citation>
    <scope>NUCLEOTIDE SEQUENCE</scope>
    <source>
        <tissue evidence="2">Leaf</tissue>
    </source>
</reference>
<proteinExistence type="predicted"/>
<evidence type="ECO:0000313" key="3">
    <source>
        <dbReference type="Proteomes" id="UP000077755"/>
    </source>
</evidence>
<dbReference type="EMBL" id="CP093343">
    <property type="protein sequence ID" value="WOG81762.1"/>
    <property type="molecule type" value="Genomic_DNA"/>
</dbReference>
<dbReference type="GO" id="GO:0009630">
    <property type="term" value="P:gravitropism"/>
    <property type="evidence" value="ECO:0007669"/>
    <property type="project" value="InterPro"/>
</dbReference>
<protein>
    <recommendedName>
        <fullName evidence="4">Protein LAZY 1</fullName>
    </recommendedName>
</protein>
<evidence type="ECO:0000256" key="1">
    <source>
        <dbReference type="SAM" id="MobiDB-lite"/>
    </source>
</evidence>
<dbReference type="InterPro" id="IPR038928">
    <property type="entry name" value="LAZY1"/>
</dbReference>
<reference evidence="2" key="2">
    <citation type="submission" date="2022-03" db="EMBL/GenBank/DDBJ databases">
        <title>Draft title - Genomic analysis of global carrot germplasm unveils the trajectory of domestication and the origin of high carotenoid orange carrot.</title>
        <authorList>
            <person name="Iorizzo M."/>
            <person name="Ellison S."/>
            <person name="Senalik D."/>
            <person name="Macko-Podgorni A."/>
            <person name="Grzebelus D."/>
            <person name="Bostan H."/>
            <person name="Rolling W."/>
            <person name="Curaba J."/>
            <person name="Simon P."/>
        </authorList>
    </citation>
    <scope>NUCLEOTIDE SEQUENCE</scope>
    <source>
        <tissue evidence="2">Leaf</tissue>
    </source>
</reference>
<sequence length="373" mass="42321">MKVLNWMYRKSKQDNIQPLKKLSIGPSGFLGTHSLICRSARDEPQYHSEPSYTSAHTKQNKWECSRYSNGLKAKEEEVSEEESAVMMSELFHGFLTIGTLGAEPNVAEPTTPKFAISCQSANEKETLVTETELKLINNELEKFFEAEAKDVDYDSSERSSFVSTITLGGYHIEETDAQEDKNMVTWPLQQYLFSSSIECPEIGAEVKKEKRSLGDLFKNDYKNPEQQKEQNEEGRTATKGTCALKFMKKMLGKIHGTSGGSKCSVNDHAAGNVSTKRKLPKVLRLLQKRIHPEISIFPVQKMNKPHKYEDRTKKEDRAVTILEKRNHKFPKKTILKENVISVSNNHDSFDRSHSAGDGGHWIKTDADYLVLEL</sequence>
<dbReference type="GO" id="GO:2000012">
    <property type="term" value="P:regulation of auxin polar transport"/>
    <property type="evidence" value="ECO:0007669"/>
    <property type="project" value="InterPro"/>
</dbReference>
<evidence type="ECO:0000313" key="2">
    <source>
        <dbReference type="EMBL" id="WOG81762.1"/>
    </source>
</evidence>
<name>A0AAF0W248_DAUCS</name>
<dbReference type="Proteomes" id="UP000077755">
    <property type="component" value="Chromosome 1"/>
</dbReference>
<keyword evidence="3" id="KW-1185">Reference proteome</keyword>
<dbReference type="PANTHER" id="PTHR34959">
    <property type="entry name" value="PROTEIN LAZY 1"/>
    <property type="match status" value="1"/>
</dbReference>
<accession>A0AAF0W248</accession>
<dbReference type="AlphaFoldDB" id="A0AAF0W248"/>
<feature type="region of interest" description="Disordered" evidence="1">
    <location>
        <begin position="217"/>
        <end position="236"/>
    </location>
</feature>
<evidence type="ECO:0008006" key="4">
    <source>
        <dbReference type="Google" id="ProtNLM"/>
    </source>
</evidence>